<dbReference type="PANTHER" id="PTHR23026">
    <property type="entry name" value="NADPH NITROREDUCTASE"/>
    <property type="match status" value="1"/>
</dbReference>
<name>A0ABS4TW36_9PSEU</name>
<dbReference type="InterPro" id="IPR000415">
    <property type="entry name" value="Nitroreductase-like"/>
</dbReference>
<dbReference type="RefSeq" id="WP_209645192.1">
    <property type="nucleotide sequence ID" value="NZ_JAGINW010000001.1"/>
</dbReference>
<dbReference type="Gene3D" id="3.40.109.10">
    <property type="entry name" value="NADH Oxidase"/>
    <property type="match status" value="2"/>
</dbReference>
<evidence type="ECO:0000313" key="1">
    <source>
        <dbReference type="EMBL" id="MBP2328136.1"/>
    </source>
</evidence>
<dbReference type="InterPro" id="IPR050627">
    <property type="entry name" value="Nitroreductase/BluB"/>
</dbReference>
<sequence>MTSPQIKTALEAAILAPSPHNTQPWRFEVAEDTVELFLDESRILAIADPDGREARMSCGAALFNLRMSLRSRGVPVRVELLPDRDRPALLARVRIGGHLAVASDELVLCQAIPRRRTNRGPFREERVPGSVQKTLRQAALRERGRLILLDQPARYSAVATLLRLAEFSQRQDTDFQDELVQWVAGDPARLDGVPPLASGPPPVTEPLVLLREYGSNSQKAPREYEQEPLLGVLVTHGDTSYDHLLAGQAMQRVLLAATVCEVSASFLSAAVELPSSRASLRSLLGDGAYPQVVLRFGYGYQAPGTRRRPVDEVSTCPQNQT</sequence>
<evidence type="ECO:0000313" key="2">
    <source>
        <dbReference type="Proteomes" id="UP001519332"/>
    </source>
</evidence>
<dbReference type="Proteomes" id="UP001519332">
    <property type="component" value="Unassembled WGS sequence"/>
</dbReference>
<organism evidence="1 2">
    <name type="scientific">Kibdelosporangium banguiense</name>
    <dbReference type="NCBI Taxonomy" id="1365924"/>
    <lineage>
        <taxon>Bacteria</taxon>
        <taxon>Bacillati</taxon>
        <taxon>Actinomycetota</taxon>
        <taxon>Actinomycetes</taxon>
        <taxon>Pseudonocardiales</taxon>
        <taxon>Pseudonocardiaceae</taxon>
        <taxon>Kibdelosporangium</taxon>
    </lineage>
</organism>
<keyword evidence="2" id="KW-1185">Reference proteome</keyword>
<dbReference type="NCBIfam" id="NF047509">
    <property type="entry name" value="Rv3131_FMN_oxido"/>
    <property type="match status" value="1"/>
</dbReference>
<proteinExistence type="predicted"/>
<dbReference type="PANTHER" id="PTHR23026:SF123">
    <property type="entry name" value="NAD(P)H NITROREDUCTASE RV3131-RELATED"/>
    <property type="match status" value="1"/>
</dbReference>
<comment type="caution">
    <text evidence="1">The sequence shown here is derived from an EMBL/GenBank/DDBJ whole genome shotgun (WGS) entry which is preliminary data.</text>
</comment>
<protein>
    <submittedName>
        <fullName evidence="1">Nitroreductase</fullName>
    </submittedName>
</protein>
<reference evidence="1 2" key="1">
    <citation type="submission" date="2021-03" db="EMBL/GenBank/DDBJ databases">
        <title>Sequencing the genomes of 1000 actinobacteria strains.</title>
        <authorList>
            <person name="Klenk H.-P."/>
        </authorList>
    </citation>
    <scope>NUCLEOTIDE SEQUENCE [LARGE SCALE GENOMIC DNA]</scope>
    <source>
        <strain evidence="1 2">DSM 46670</strain>
    </source>
</reference>
<accession>A0ABS4TW36</accession>
<gene>
    <name evidence="1" type="ORF">JOF56_008521</name>
</gene>
<dbReference type="EMBL" id="JAGINW010000001">
    <property type="protein sequence ID" value="MBP2328136.1"/>
    <property type="molecule type" value="Genomic_DNA"/>
</dbReference>
<dbReference type="SUPFAM" id="SSF55469">
    <property type="entry name" value="FMN-dependent nitroreductase-like"/>
    <property type="match status" value="2"/>
</dbReference>